<protein>
    <submittedName>
        <fullName evidence="2">Stress responsive A/B Barrel Domain</fullName>
    </submittedName>
</protein>
<dbReference type="Pfam" id="PF07876">
    <property type="entry name" value="Dabb"/>
    <property type="match status" value="1"/>
</dbReference>
<evidence type="ECO:0000313" key="3">
    <source>
        <dbReference type="Proteomes" id="UP000268684"/>
    </source>
</evidence>
<dbReference type="EMBL" id="LR025742">
    <property type="protein sequence ID" value="VBB10965.1"/>
    <property type="molecule type" value="Genomic_DNA"/>
</dbReference>
<name>A0AAJ5T356_9BURK</name>
<evidence type="ECO:0000313" key="2">
    <source>
        <dbReference type="EMBL" id="VBB10965.1"/>
    </source>
</evidence>
<gene>
    <name evidence="2" type="ORF">BSTAB16_1081</name>
</gene>
<sequence>MIRHVVMWNVAGATERERETARASVKTAFESLRGRIPGMTHLEVGTDFSAVDYACDLILVAEFESRAALDGYATHPEHERVRDALAGLRIARHQVDYATE</sequence>
<accession>A0AAJ5T356</accession>
<dbReference type="InterPro" id="IPR011008">
    <property type="entry name" value="Dimeric_a/b-barrel"/>
</dbReference>
<dbReference type="PANTHER" id="PTHR37832:SF1">
    <property type="entry name" value="STRESS-RESPONSE A_B BARREL DOMAIN-CONTAINING PROTEIN"/>
    <property type="match status" value="1"/>
</dbReference>
<evidence type="ECO:0000259" key="1">
    <source>
        <dbReference type="PROSITE" id="PS51502"/>
    </source>
</evidence>
<dbReference type="Gene3D" id="3.30.70.100">
    <property type="match status" value="1"/>
</dbReference>
<dbReference type="Proteomes" id="UP000268684">
    <property type="component" value="Chromosome I"/>
</dbReference>
<dbReference type="PROSITE" id="PS51502">
    <property type="entry name" value="S_R_A_B_BARREL"/>
    <property type="match status" value="1"/>
</dbReference>
<proteinExistence type="predicted"/>
<organism evidence="2 3">
    <name type="scientific">Burkholderia stabilis</name>
    <dbReference type="NCBI Taxonomy" id="95485"/>
    <lineage>
        <taxon>Bacteria</taxon>
        <taxon>Pseudomonadati</taxon>
        <taxon>Pseudomonadota</taxon>
        <taxon>Betaproteobacteria</taxon>
        <taxon>Burkholderiales</taxon>
        <taxon>Burkholderiaceae</taxon>
        <taxon>Burkholderia</taxon>
        <taxon>Burkholderia cepacia complex</taxon>
    </lineage>
</organism>
<feature type="domain" description="Stress-response A/B barrel" evidence="1">
    <location>
        <begin position="2"/>
        <end position="97"/>
    </location>
</feature>
<dbReference type="RefSeq" id="WP_122166511.1">
    <property type="nucleotide sequence ID" value="NZ_CBCORX010000018.1"/>
</dbReference>
<dbReference type="SMART" id="SM00886">
    <property type="entry name" value="Dabb"/>
    <property type="match status" value="1"/>
</dbReference>
<dbReference type="SUPFAM" id="SSF54909">
    <property type="entry name" value="Dimeric alpha+beta barrel"/>
    <property type="match status" value="1"/>
</dbReference>
<keyword evidence="3" id="KW-1185">Reference proteome</keyword>
<reference evidence="2 3" key="1">
    <citation type="submission" date="2017-11" db="EMBL/GenBank/DDBJ databases">
        <authorList>
            <person name="Seth-Smith MB H."/>
        </authorList>
    </citation>
    <scope>NUCLEOTIDE SEQUENCE [LARGE SCALE GENOMIC DNA]</scope>
    <source>
        <strain evidence="2">E</strain>
    </source>
</reference>
<dbReference type="PANTHER" id="PTHR37832">
    <property type="entry name" value="BLL2683 PROTEIN"/>
    <property type="match status" value="1"/>
</dbReference>
<dbReference type="AlphaFoldDB" id="A0AAJ5T356"/>
<dbReference type="GeneID" id="71053564"/>
<dbReference type="InterPro" id="IPR013097">
    <property type="entry name" value="Dabb"/>
</dbReference>